<keyword evidence="1" id="KW-0547">Nucleotide-binding</keyword>
<dbReference type="Proteomes" id="UP000657177">
    <property type="component" value="Unassembled WGS sequence"/>
</dbReference>
<dbReference type="SMART" id="SM00382">
    <property type="entry name" value="AAA"/>
    <property type="match status" value="2"/>
</dbReference>
<evidence type="ECO:0000256" key="3">
    <source>
        <dbReference type="SAM" id="Coils"/>
    </source>
</evidence>
<keyword evidence="2" id="KW-0067">ATP-binding</keyword>
<keyword evidence="6" id="KW-1185">Reference proteome</keyword>
<dbReference type="Pfam" id="PF00005">
    <property type="entry name" value="ABC_tran"/>
    <property type="match status" value="2"/>
</dbReference>
<dbReference type="Gene3D" id="3.40.50.300">
    <property type="entry name" value="P-loop containing nucleotide triphosphate hydrolases"/>
    <property type="match status" value="3"/>
</dbReference>
<evidence type="ECO:0000313" key="5">
    <source>
        <dbReference type="EMBL" id="MBA2132722.1"/>
    </source>
</evidence>
<evidence type="ECO:0000259" key="4">
    <source>
        <dbReference type="PROSITE" id="PS50893"/>
    </source>
</evidence>
<dbReference type="InterPro" id="IPR003439">
    <property type="entry name" value="ABC_transporter-like_ATP-bd"/>
</dbReference>
<reference evidence="5" key="1">
    <citation type="submission" date="2020-06" db="EMBL/GenBank/DDBJ databases">
        <title>Novel chitinolytic bacterium.</title>
        <authorList>
            <person name="Ungkulpasvich U."/>
            <person name="Kosugi A."/>
            <person name="Uke A."/>
        </authorList>
    </citation>
    <scope>NUCLEOTIDE SEQUENCE</scope>
    <source>
        <strain evidence="5">UUS1-1</strain>
    </source>
</reference>
<protein>
    <submittedName>
        <fullName evidence="5">ABC-F type ribosomal protection protein</fullName>
    </submittedName>
</protein>
<dbReference type="GO" id="GO:0005524">
    <property type="term" value="F:ATP binding"/>
    <property type="evidence" value="ECO:0007669"/>
    <property type="project" value="UniProtKB-KW"/>
</dbReference>
<feature type="domain" description="ABC transporter" evidence="4">
    <location>
        <begin position="4"/>
        <end position="194"/>
    </location>
</feature>
<dbReference type="CDD" id="cd03221">
    <property type="entry name" value="ABCF_EF-3"/>
    <property type="match status" value="2"/>
</dbReference>
<accession>A0A8J6LRZ5</accession>
<dbReference type="InterPro" id="IPR027417">
    <property type="entry name" value="P-loop_NTPase"/>
</dbReference>
<dbReference type="InterPro" id="IPR017871">
    <property type="entry name" value="ABC_transporter-like_CS"/>
</dbReference>
<dbReference type="SUPFAM" id="SSF52540">
    <property type="entry name" value="P-loop containing nucleoside triphosphate hydrolases"/>
    <property type="match status" value="2"/>
</dbReference>
<dbReference type="PANTHER" id="PTHR42855:SF2">
    <property type="entry name" value="DRUG RESISTANCE ABC TRANSPORTER,ATP-BINDING PROTEIN"/>
    <property type="match status" value="1"/>
</dbReference>
<feature type="coiled-coil region" evidence="3">
    <location>
        <begin position="490"/>
        <end position="547"/>
    </location>
</feature>
<evidence type="ECO:0000256" key="1">
    <source>
        <dbReference type="ARBA" id="ARBA00022741"/>
    </source>
</evidence>
<organism evidence="5 6">
    <name type="scientific">Capillibacterium thermochitinicola</name>
    <dbReference type="NCBI Taxonomy" id="2699427"/>
    <lineage>
        <taxon>Bacteria</taxon>
        <taxon>Bacillati</taxon>
        <taxon>Bacillota</taxon>
        <taxon>Capillibacterium</taxon>
    </lineage>
</organism>
<evidence type="ECO:0000313" key="6">
    <source>
        <dbReference type="Proteomes" id="UP000657177"/>
    </source>
</evidence>
<name>A0A8J6LRZ5_9FIRM</name>
<dbReference type="RefSeq" id="WP_181339195.1">
    <property type="nucleotide sequence ID" value="NZ_JAAKDE010000007.1"/>
</dbReference>
<dbReference type="EMBL" id="JAAKDE010000007">
    <property type="protein sequence ID" value="MBA2132722.1"/>
    <property type="molecule type" value="Genomic_DNA"/>
</dbReference>
<dbReference type="GO" id="GO:0016887">
    <property type="term" value="F:ATP hydrolysis activity"/>
    <property type="evidence" value="ECO:0007669"/>
    <property type="project" value="InterPro"/>
</dbReference>
<gene>
    <name evidence="5" type="primary">abc-f</name>
    <name evidence="5" type="ORF">G5B42_04085</name>
</gene>
<feature type="coiled-coil region" evidence="3">
    <location>
        <begin position="183"/>
        <end position="224"/>
    </location>
</feature>
<sequence>MLLLECGKIKKYFGDRLVLDLESLQIYADDRIGVVGPNGAGKTTLLNILSQRLEPDEGWVKLYTRCTYVSQLEPPEQKKIRPELASKFGVPTVWHETMSGGEKTRFKLAAGFAADCPLLFADEPTSNLDLEGIELLEKRLAEYQGALVLVAHDRSLLDRLCNKILEVEYGKVKLYNGNYSAYRQQKEEEKARAQFEYEQYISEKKRLERAAIERRQKARALKKTPKRMGNSEARLHKMGNQKAKAALERAVKSIEARIERLPVKEKPRKQEVIKLDMPSVKQIHSKVLVEGHNLNKSFGEKIIFQDAEFIITNGTKVALLGPNGCGKTTLLKMIVNREAGIRIAPEAAIGYFSQEMDILDEERTILENVMADSIYGETFARTLLSRLLFKRDDVFKRVAVLSGGERVKVSFAKIILKDLNLLILDEPTNYLDLNSLEVVEEVLREYDQTLLLVSHDRRLISAVADQIMTIENGKIKTFHGTYEEFLAREKVALKQEGEEVKKQIAVLENRLSAIIGRLAMPAKNDDLGALDQEYHAVLAELKKLKARMEN</sequence>
<dbReference type="PANTHER" id="PTHR42855">
    <property type="entry name" value="ABC TRANSPORTER ATP-BINDING SUBUNIT"/>
    <property type="match status" value="1"/>
</dbReference>
<dbReference type="PROSITE" id="PS50893">
    <property type="entry name" value="ABC_TRANSPORTER_2"/>
    <property type="match status" value="2"/>
</dbReference>
<dbReference type="NCBIfam" id="NF000355">
    <property type="entry name" value="ribo_prot_ABC_F"/>
    <property type="match status" value="1"/>
</dbReference>
<dbReference type="PROSITE" id="PS00211">
    <property type="entry name" value="ABC_TRANSPORTER_1"/>
    <property type="match status" value="2"/>
</dbReference>
<feature type="domain" description="ABC transporter" evidence="4">
    <location>
        <begin position="289"/>
        <end position="497"/>
    </location>
</feature>
<dbReference type="InterPro" id="IPR003593">
    <property type="entry name" value="AAA+_ATPase"/>
</dbReference>
<evidence type="ECO:0000256" key="2">
    <source>
        <dbReference type="ARBA" id="ARBA00022840"/>
    </source>
</evidence>
<dbReference type="AlphaFoldDB" id="A0A8J6LRZ5"/>
<dbReference type="InterPro" id="IPR051309">
    <property type="entry name" value="ABCF_ATPase"/>
</dbReference>
<keyword evidence="3" id="KW-0175">Coiled coil</keyword>
<proteinExistence type="predicted"/>
<comment type="caution">
    <text evidence="5">The sequence shown here is derived from an EMBL/GenBank/DDBJ whole genome shotgun (WGS) entry which is preliminary data.</text>
</comment>